<reference evidence="1 2" key="1">
    <citation type="submission" date="2014-04" db="EMBL/GenBank/DDBJ databases">
        <title>Evolutionary Origins and Diversification of the Mycorrhizal Mutualists.</title>
        <authorList>
            <consortium name="DOE Joint Genome Institute"/>
            <consortium name="Mycorrhizal Genomics Consortium"/>
            <person name="Kohler A."/>
            <person name="Kuo A."/>
            <person name="Nagy L.G."/>
            <person name="Floudas D."/>
            <person name="Copeland A."/>
            <person name="Barry K.W."/>
            <person name="Cichocki N."/>
            <person name="Veneault-Fourrey C."/>
            <person name="LaButti K."/>
            <person name="Lindquist E.A."/>
            <person name="Lipzen A."/>
            <person name="Lundell T."/>
            <person name="Morin E."/>
            <person name="Murat C."/>
            <person name="Riley R."/>
            <person name="Ohm R."/>
            <person name="Sun H."/>
            <person name="Tunlid A."/>
            <person name="Henrissat B."/>
            <person name="Grigoriev I.V."/>
            <person name="Hibbett D.S."/>
            <person name="Martin F."/>
        </authorList>
    </citation>
    <scope>NUCLEOTIDE SEQUENCE [LARGE SCALE GENOMIC DNA]</scope>
    <source>
        <strain evidence="1 2">Koide BX008</strain>
    </source>
</reference>
<dbReference type="EMBL" id="KN818264">
    <property type="protein sequence ID" value="KIL62952.1"/>
    <property type="molecule type" value="Genomic_DNA"/>
</dbReference>
<proteinExistence type="predicted"/>
<evidence type="ECO:0000313" key="2">
    <source>
        <dbReference type="Proteomes" id="UP000054549"/>
    </source>
</evidence>
<dbReference type="HOGENOM" id="CLU_2096271_0_0_1"/>
<dbReference type="InParanoid" id="A0A0C2WMX7"/>
<sequence length="116" mass="13039">MRTVHKSCPRRRQIFPDGGKCGLPAEFILEFMQDGRTPDRIPLTCLSNGPAQVYSTLYPSLNGSSQPPPAPTYPSPPLLTPPLACPLSRRHPIRQLRAKHFHRSPQRHIMRSCLSC</sequence>
<accession>A0A0C2WMX7</accession>
<keyword evidence="2" id="KW-1185">Reference proteome</keyword>
<gene>
    <name evidence="1" type="ORF">M378DRAFT_734918</name>
</gene>
<evidence type="ECO:0000313" key="1">
    <source>
        <dbReference type="EMBL" id="KIL62952.1"/>
    </source>
</evidence>
<dbReference type="AlphaFoldDB" id="A0A0C2WMX7"/>
<name>A0A0C2WMX7_AMAMK</name>
<organism evidence="1 2">
    <name type="scientific">Amanita muscaria (strain Koide BX008)</name>
    <dbReference type="NCBI Taxonomy" id="946122"/>
    <lineage>
        <taxon>Eukaryota</taxon>
        <taxon>Fungi</taxon>
        <taxon>Dikarya</taxon>
        <taxon>Basidiomycota</taxon>
        <taxon>Agaricomycotina</taxon>
        <taxon>Agaricomycetes</taxon>
        <taxon>Agaricomycetidae</taxon>
        <taxon>Agaricales</taxon>
        <taxon>Pluteineae</taxon>
        <taxon>Amanitaceae</taxon>
        <taxon>Amanita</taxon>
    </lineage>
</organism>
<protein>
    <submittedName>
        <fullName evidence="1">Uncharacterized protein</fullName>
    </submittedName>
</protein>
<dbReference type="Proteomes" id="UP000054549">
    <property type="component" value="Unassembled WGS sequence"/>
</dbReference>